<dbReference type="SUPFAM" id="SSF46785">
    <property type="entry name" value="Winged helix' DNA-binding domain"/>
    <property type="match status" value="1"/>
</dbReference>
<evidence type="ECO:0000256" key="6">
    <source>
        <dbReference type="ARBA" id="ARBA00023163"/>
    </source>
</evidence>
<keyword evidence="6" id="KW-0804">Transcription</keyword>
<evidence type="ECO:0000256" key="1">
    <source>
        <dbReference type="ARBA" id="ARBA00007957"/>
    </source>
</evidence>
<dbReference type="Gene3D" id="1.10.10.10">
    <property type="entry name" value="Winged helix-like DNA-binding domain superfamily/Winged helix DNA-binding domain"/>
    <property type="match status" value="1"/>
</dbReference>
<dbReference type="EMBL" id="BMNW01000004">
    <property type="protein sequence ID" value="GGM09320.1"/>
    <property type="molecule type" value="Genomic_DNA"/>
</dbReference>
<comment type="similarity">
    <text evidence="1">Belongs to the Fur family.</text>
</comment>
<dbReference type="PANTHER" id="PTHR33202">
    <property type="entry name" value="ZINC UPTAKE REGULATION PROTEIN"/>
    <property type="match status" value="1"/>
</dbReference>
<dbReference type="InterPro" id="IPR002481">
    <property type="entry name" value="FUR"/>
</dbReference>
<reference evidence="8" key="1">
    <citation type="journal article" date="2019" name="Int. J. Syst. Evol. Microbiol.">
        <title>The Global Catalogue of Microorganisms (GCM) 10K type strain sequencing project: providing services to taxonomists for standard genome sequencing and annotation.</title>
        <authorList>
            <consortium name="The Broad Institute Genomics Platform"/>
            <consortium name="The Broad Institute Genome Sequencing Center for Infectious Disease"/>
            <person name="Wu L."/>
            <person name="Ma J."/>
        </authorList>
    </citation>
    <scope>NUCLEOTIDE SEQUENCE [LARGE SCALE GENOMIC DNA]</scope>
    <source>
        <strain evidence="8">JCM 13501</strain>
    </source>
</reference>
<dbReference type="InterPro" id="IPR036390">
    <property type="entry name" value="WH_DNA-bd_sf"/>
</dbReference>
<keyword evidence="3" id="KW-0862">Zinc</keyword>
<evidence type="ECO:0000313" key="8">
    <source>
        <dbReference type="Proteomes" id="UP000616499"/>
    </source>
</evidence>
<evidence type="ECO:0000256" key="4">
    <source>
        <dbReference type="ARBA" id="ARBA00023015"/>
    </source>
</evidence>
<organism evidence="7 8">
    <name type="scientific">Pseudomonas asuensis</name>
    <dbReference type="NCBI Taxonomy" id="1825787"/>
    <lineage>
        <taxon>Bacteria</taxon>
        <taxon>Pseudomonadati</taxon>
        <taxon>Pseudomonadota</taxon>
        <taxon>Gammaproteobacteria</taxon>
        <taxon>Pseudomonadales</taxon>
        <taxon>Pseudomonadaceae</taxon>
        <taxon>Pseudomonas</taxon>
    </lineage>
</organism>
<sequence>MQYNNVPIHKRLISMTSIPLASRPHDHSHCVAQALGEAESLCTQSGVRLTDLRRRVLELVWQSHKPLGAYDILAVLSEQDGRRAAPPTVYRALDFLLENGLVHRIASLNAFVGCNHPGHAHQGQFLICRGCHVAIELEQASIQDAIQAGAGSVGFQVEGQTVEVVGLCSACQGAQ</sequence>
<name>A0ABQ2GST5_9PSED</name>
<dbReference type="Pfam" id="PF01475">
    <property type="entry name" value="FUR"/>
    <property type="match status" value="1"/>
</dbReference>
<evidence type="ECO:0000256" key="2">
    <source>
        <dbReference type="ARBA" id="ARBA00022491"/>
    </source>
</evidence>
<proteinExistence type="inferred from homology"/>
<keyword evidence="5" id="KW-0238">DNA-binding</keyword>
<evidence type="ECO:0000313" key="7">
    <source>
        <dbReference type="EMBL" id="GGM09320.1"/>
    </source>
</evidence>
<accession>A0ABQ2GST5</accession>
<keyword evidence="2" id="KW-0678">Repressor</keyword>
<evidence type="ECO:0000256" key="3">
    <source>
        <dbReference type="ARBA" id="ARBA00022833"/>
    </source>
</evidence>
<protein>
    <submittedName>
        <fullName evidence="7">Transcriptional repressor</fullName>
    </submittedName>
</protein>
<keyword evidence="4" id="KW-0805">Transcription regulation</keyword>
<dbReference type="CDD" id="cd07153">
    <property type="entry name" value="Fur_like"/>
    <property type="match status" value="1"/>
</dbReference>
<dbReference type="InterPro" id="IPR043135">
    <property type="entry name" value="Fur_C"/>
</dbReference>
<evidence type="ECO:0000256" key="5">
    <source>
        <dbReference type="ARBA" id="ARBA00023125"/>
    </source>
</evidence>
<gene>
    <name evidence="7" type="ORF">GCM10009425_20740</name>
</gene>
<dbReference type="Gene3D" id="3.30.1490.190">
    <property type="match status" value="1"/>
</dbReference>
<dbReference type="PANTHER" id="PTHR33202:SF6">
    <property type="entry name" value="ZINC UPTAKE REGULATION PROTEIN"/>
    <property type="match status" value="1"/>
</dbReference>
<keyword evidence="8" id="KW-1185">Reference proteome</keyword>
<dbReference type="Proteomes" id="UP000616499">
    <property type="component" value="Unassembled WGS sequence"/>
</dbReference>
<dbReference type="InterPro" id="IPR036388">
    <property type="entry name" value="WH-like_DNA-bd_sf"/>
</dbReference>
<comment type="caution">
    <text evidence="7">The sequence shown here is derived from an EMBL/GenBank/DDBJ whole genome shotgun (WGS) entry which is preliminary data.</text>
</comment>